<dbReference type="AlphaFoldDB" id="A0A4R6TPP7"/>
<dbReference type="RefSeq" id="WP_133582221.1">
    <property type="nucleotide sequence ID" value="NZ_SNYJ01000026.1"/>
</dbReference>
<name>A0A4R6TPP7_9BACI</name>
<evidence type="ECO:0000256" key="1">
    <source>
        <dbReference type="SAM" id="Phobius"/>
    </source>
</evidence>
<comment type="caution">
    <text evidence="2">The sequence shown here is derived from an EMBL/GenBank/DDBJ whole genome shotgun (WGS) entry which is preliminary data.</text>
</comment>
<protein>
    <submittedName>
        <fullName evidence="2">Uncharacterized protein</fullName>
    </submittedName>
</protein>
<dbReference type="OrthoDB" id="2869613at2"/>
<keyword evidence="1" id="KW-1133">Transmembrane helix</keyword>
<feature type="transmembrane region" description="Helical" evidence="1">
    <location>
        <begin position="100"/>
        <end position="129"/>
    </location>
</feature>
<dbReference type="EMBL" id="SNYJ01000026">
    <property type="protein sequence ID" value="TDQ34159.1"/>
    <property type="molecule type" value="Genomic_DNA"/>
</dbReference>
<gene>
    <name evidence="2" type="ORF">EV213_12624</name>
</gene>
<keyword evidence="3" id="KW-1185">Reference proteome</keyword>
<sequence>MILQSLFTDPTTSADASIVAILLGLGILLIFLIPIFIALYLLTAFGQFTMSKRSNNPELVKYAWFAFVPFLQAYNLGALVEDVVHRPLSGYMKWVLLGGSVANLLLGTLLPFLPYIFVAFSLYALFFLFKKYSPSAIMLFIVSFITFGIGAAIAIFVLRKRDPRPEAIVNDTTVQA</sequence>
<keyword evidence="1" id="KW-0812">Transmembrane</keyword>
<organism evidence="2 3">
    <name type="scientific">Aureibacillus halotolerans</name>
    <dbReference type="NCBI Taxonomy" id="1508390"/>
    <lineage>
        <taxon>Bacteria</taxon>
        <taxon>Bacillati</taxon>
        <taxon>Bacillota</taxon>
        <taxon>Bacilli</taxon>
        <taxon>Bacillales</taxon>
        <taxon>Bacillaceae</taxon>
        <taxon>Aureibacillus</taxon>
    </lineage>
</organism>
<accession>A0A4R6TPP7</accession>
<feature type="transmembrane region" description="Helical" evidence="1">
    <location>
        <begin position="16"/>
        <end position="42"/>
    </location>
</feature>
<keyword evidence="1" id="KW-0472">Membrane</keyword>
<reference evidence="2 3" key="1">
    <citation type="submission" date="2019-03" db="EMBL/GenBank/DDBJ databases">
        <title>Genomic Encyclopedia of Type Strains, Phase IV (KMG-IV): sequencing the most valuable type-strain genomes for metagenomic binning, comparative biology and taxonomic classification.</title>
        <authorList>
            <person name="Goeker M."/>
        </authorList>
    </citation>
    <scope>NUCLEOTIDE SEQUENCE [LARGE SCALE GENOMIC DNA]</scope>
    <source>
        <strain evidence="2 3">DSM 28697</strain>
    </source>
</reference>
<evidence type="ECO:0000313" key="2">
    <source>
        <dbReference type="EMBL" id="TDQ34159.1"/>
    </source>
</evidence>
<dbReference type="Proteomes" id="UP000295632">
    <property type="component" value="Unassembled WGS sequence"/>
</dbReference>
<evidence type="ECO:0000313" key="3">
    <source>
        <dbReference type="Proteomes" id="UP000295632"/>
    </source>
</evidence>
<proteinExistence type="predicted"/>
<feature type="transmembrane region" description="Helical" evidence="1">
    <location>
        <begin position="136"/>
        <end position="158"/>
    </location>
</feature>